<proteinExistence type="inferred from homology"/>
<comment type="caution">
    <text evidence="6">The sequence shown here is derived from an EMBL/GenBank/DDBJ whole genome shotgun (WGS) entry which is preliminary data.</text>
</comment>
<organism evidence="6 7">
    <name type="scientific">Rhamnella rubrinervis</name>
    <dbReference type="NCBI Taxonomy" id="2594499"/>
    <lineage>
        <taxon>Eukaryota</taxon>
        <taxon>Viridiplantae</taxon>
        <taxon>Streptophyta</taxon>
        <taxon>Embryophyta</taxon>
        <taxon>Tracheophyta</taxon>
        <taxon>Spermatophyta</taxon>
        <taxon>Magnoliopsida</taxon>
        <taxon>eudicotyledons</taxon>
        <taxon>Gunneridae</taxon>
        <taxon>Pentapetalae</taxon>
        <taxon>rosids</taxon>
        <taxon>fabids</taxon>
        <taxon>Rosales</taxon>
        <taxon>Rhamnaceae</taxon>
        <taxon>rhamnoid group</taxon>
        <taxon>Rhamneae</taxon>
        <taxon>Rhamnella</taxon>
    </lineage>
</organism>
<feature type="region of interest" description="Disordered" evidence="4">
    <location>
        <begin position="318"/>
        <end position="613"/>
    </location>
</feature>
<dbReference type="Pfam" id="PF00612">
    <property type="entry name" value="IQ"/>
    <property type="match status" value="2"/>
</dbReference>
<comment type="similarity">
    <text evidence="2">Belongs to the IQD family.</text>
</comment>
<evidence type="ECO:0000256" key="2">
    <source>
        <dbReference type="ARBA" id="ARBA00024341"/>
    </source>
</evidence>
<accession>A0A8K0GUN3</accession>
<protein>
    <recommendedName>
        <fullName evidence="5">DUF4005 domain-containing protein</fullName>
    </recommendedName>
</protein>
<evidence type="ECO:0000259" key="5">
    <source>
        <dbReference type="Pfam" id="PF13178"/>
    </source>
</evidence>
<evidence type="ECO:0000256" key="1">
    <source>
        <dbReference type="ARBA" id="ARBA00022860"/>
    </source>
</evidence>
<name>A0A8K0GUN3_9ROSA</name>
<dbReference type="InterPro" id="IPR025064">
    <property type="entry name" value="DUF4005"/>
</dbReference>
<evidence type="ECO:0000256" key="3">
    <source>
        <dbReference type="ARBA" id="ARBA00024378"/>
    </source>
</evidence>
<feature type="compositionally biased region" description="Polar residues" evidence="4">
    <location>
        <begin position="368"/>
        <end position="383"/>
    </location>
</feature>
<keyword evidence="7" id="KW-1185">Reference proteome</keyword>
<dbReference type="EMBL" id="VOIH02000009">
    <property type="protein sequence ID" value="KAF3437773.1"/>
    <property type="molecule type" value="Genomic_DNA"/>
</dbReference>
<evidence type="ECO:0000313" key="6">
    <source>
        <dbReference type="EMBL" id="KAF3437773.1"/>
    </source>
</evidence>
<dbReference type="SMART" id="SM00015">
    <property type="entry name" value="IQ"/>
    <property type="match status" value="2"/>
</dbReference>
<evidence type="ECO:0000256" key="4">
    <source>
        <dbReference type="SAM" id="MobiDB-lite"/>
    </source>
</evidence>
<gene>
    <name evidence="6" type="ORF">FNV43_RR20529</name>
</gene>
<feature type="compositionally biased region" description="Basic and acidic residues" evidence="4">
    <location>
        <begin position="384"/>
        <end position="393"/>
    </location>
</feature>
<dbReference type="PANTHER" id="PTHR32295:SF281">
    <property type="entry name" value="PROTEIN IQ-DOMAIN 31"/>
    <property type="match status" value="1"/>
</dbReference>
<dbReference type="CDD" id="cd23767">
    <property type="entry name" value="IQCD"/>
    <property type="match status" value="1"/>
</dbReference>
<dbReference type="OrthoDB" id="1101566at2759"/>
<dbReference type="Pfam" id="PF13178">
    <property type="entry name" value="DUF4005"/>
    <property type="match status" value="1"/>
</dbReference>
<feature type="compositionally biased region" description="Polar residues" evidence="4">
    <location>
        <begin position="569"/>
        <end position="587"/>
    </location>
</feature>
<dbReference type="Proteomes" id="UP000796880">
    <property type="component" value="Unassembled WGS sequence"/>
</dbReference>
<dbReference type="PROSITE" id="PS50096">
    <property type="entry name" value="IQ"/>
    <property type="match status" value="2"/>
</dbReference>
<reference evidence="6" key="1">
    <citation type="submission" date="2020-03" db="EMBL/GenBank/DDBJ databases">
        <title>A high-quality chromosome-level genome assembly of a woody plant with both climbing and erect habits, Rhamnella rubrinervis.</title>
        <authorList>
            <person name="Lu Z."/>
            <person name="Yang Y."/>
            <person name="Zhu X."/>
            <person name="Sun Y."/>
        </authorList>
    </citation>
    <scope>NUCLEOTIDE SEQUENCE</scope>
    <source>
        <strain evidence="6">BYM</strain>
        <tissue evidence="6">Leaf</tissue>
    </source>
</reference>
<dbReference type="AlphaFoldDB" id="A0A8K0GUN3"/>
<feature type="domain" description="DUF4005" evidence="5">
    <location>
        <begin position="504"/>
        <end position="593"/>
    </location>
</feature>
<feature type="compositionally biased region" description="Polar residues" evidence="4">
    <location>
        <begin position="521"/>
        <end position="531"/>
    </location>
</feature>
<feature type="compositionally biased region" description="Polar residues" evidence="4">
    <location>
        <begin position="501"/>
        <end position="514"/>
    </location>
</feature>
<dbReference type="InterPro" id="IPR000048">
    <property type="entry name" value="IQ_motif_EF-hand-BS"/>
</dbReference>
<feature type="compositionally biased region" description="Polar residues" evidence="4">
    <location>
        <begin position="394"/>
        <end position="408"/>
    </location>
</feature>
<dbReference type="PANTHER" id="PTHR32295">
    <property type="entry name" value="IQ-DOMAIN 5-RELATED"/>
    <property type="match status" value="1"/>
</dbReference>
<feature type="compositionally biased region" description="Polar residues" evidence="4">
    <location>
        <begin position="325"/>
        <end position="337"/>
    </location>
</feature>
<dbReference type="GO" id="GO:0005516">
    <property type="term" value="F:calmodulin binding"/>
    <property type="evidence" value="ECO:0007669"/>
    <property type="project" value="UniProtKB-KW"/>
</dbReference>
<comment type="subunit">
    <text evidence="3">Binds to multiple calmodulin (CaM) in the presence of Ca(2+) and CaM-like proteins.</text>
</comment>
<keyword evidence="1" id="KW-0112">Calmodulin-binding</keyword>
<sequence length="629" mass="68987">MRFAVRWQERNFTMLGNKEGMVDLGFGSATFVRKVSDLVQFSCIYFGPGLPAMGKSPGKWIKTVLFGKKSSKTNILKGREKITNQREVVVAAKTSGANFASVPPVASQPDPSIVDRNEVEFENKGAESVSHDEGILLAASQDTEPQGSTPRDAPCDPEQIRKEQAATKAQAAFRGYLARRAFWALKGIIRLQALIRGHLVRRQALATLSSMLGVVKFQAVVRGRRVRHSDVGCEVKKKCVLVMPLDGKLADSVGVNMSTKMAKLSPNVFICQLLVASRTVMPLHLQYEPGDPNSVLNWLERWSRSYFWKPAPQPKKIVDLKPQKKQGNGHSVEPQTSRSKRTRRPANVESVSAQATSEFEKPKRSFRKVSSQPSEPVQENPQNELEKIVEKTVDTSGQDITEQHTNNAGEKMKKETTTASNLPDVETVPEPLAEKEPSDLLNDNQPTKDSKPPQESKCQNNIIPDEQTAIELKVVTDSTSKEESISTTNGGLSQKDELTGIDNQKSSRKASTPAKQERQENGSGVQSSPTLPSYMAATESAKAKLRAQGSPRIGQDVNEKSNVTRRHSLPSSTNKISSQSPRTQRLVQTGGKGGNKTERALLSSRDGNAKVTQAEWRSVGETVTGSIVV</sequence>
<evidence type="ECO:0000313" key="7">
    <source>
        <dbReference type="Proteomes" id="UP000796880"/>
    </source>
</evidence>